<proteinExistence type="predicted"/>
<gene>
    <name evidence="2" type="ORF">A9Q68_08540</name>
</gene>
<name>A0A1L8MKI1_9STRE</name>
<evidence type="ECO:0000256" key="1">
    <source>
        <dbReference type="SAM" id="Phobius"/>
    </source>
</evidence>
<reference evidence="3" key="1">
    <citation type="submission" date="2016-06" db="EMBL/GenBank/DDBJ databases">
        <authorList>
            <person name="de Vries S.P.W."/>
            <person name="Hadjirin N.F."/>
            <person name="Lay E.M."/>
            <person name="Zadoks R.N."/>
            <person name="Peacock S.J."/>
            <person name="Parkhill J."/>
            <person name="Grant A.J."/>
            <person name="Mcdougall S."/>
            <person name="Holmes M.A."/>
        </authorList>
    </citation>
    <scope>NUCLEOTIDE SEQUENCE [LARGE SCALE GENOMIC DNA]</scope>
    <source>
        <strain evidence="3">NZ1587</strain>
    </source>
</reference>
<dbReference type="OrthoDB" id="9968384at2"/>
<dbReference type="AlphaFoldDB" id="A0A1L8MKI1"/>
<organism evidence="2 3">
    <name type="scientific">Streptococcus bovimastitidis</name>
    <dbReference type="NCBI Taxonomy" id="1856638"/>
    <lineage>
        <taxon>Bacteria</taxon>
        <taxon>Bacillati</taxon>
        <taxon>Bacillota</taxon>
        <taxon>Bacilli</taxon>
        <taxon>Lactobacillales</taxon>
        <taxon>Streptococcaceae</taxon>
        <taxon>Streptococcus</taxon>
    </lineage>
</organism>
<dbReference type="STRING" id="1856638.A9Q68_08540"/>
<accession>A0A1L8MKI1</accession>
<sequence>MNELIKPLAKILDISANELEKIVSSLNMNAPQIYERLLHEWQWYRFLQSISWLGALVIPLLFILLWASVSLEVGMDFNNDITKEKAMLKNTSILTVIIIVVWCITRALIPVLAPHIDLIMQLK</sequence>
<feature type="transmembrane region" description="Helical" evidence="1">
    <location>
        <begin position="50"/>
        <end position="71"/>
    </location>
</feature>
<keyword evidence="3" id="KW-1185">Reference proteome</keyword>
<keyword evidence="1" id="KW-0472">Membrane</keyword>
<keyword evidence="1" id="KW-0812">Transmembrane</keyword>
<comment type="caution">
    <text evidence="2">The sequence shown here is derived from an EMBL/GenBank/DDBJ whole genome shotgun (WGS) entry which is preliminary data.</text>
</comment>
<keyword evidence="1" id="KW-1133">Transmembrane helix</keyword>
<dbReference type="EMBL" id="LZDD01000003">
    <property type="protein sequence ID" value="OJF71236.1"/>
    <property type="molecule type" value="Genomic_DNA"/>
</dbReference>
<protein>
    <submittedName>
        <fullName evidence="2">Uncharacterized protein</fullName>
    </submittedName>
</protein>
<dbReference type="RefSeq" id="WP_071794299.1">
    <property type="nucleotide sequence ID" value="NZ_LZDD01000003.1"/>
</dbReference>
<evidence type="ECO:0000313" key="3">
    <source>
        <dbReference type="Proteomes" id="UP000182015"/>
    </source>
</evidence>
<feature type="transmembrane region" description="Helical" evidence="1">
    <location>
        <begin position="91"/>
        <end position="113"/>
    </location>
</feature>
<dbReference type="Proteomes" id="UP000182015">
    <property type="component" value="Unassembled WGS sequence"/>
</dbReference>
<evidence type="ECO:0000313" key="2">
    <source>
        <dbReference type="EMBL" id="OJF71236.1"/>
    </source>
</evidence>